<feature type="domain" description="N-acetyltransferase" evidence="3">
    <location>
        <begin position="1"/>
        <end position="151"/>
    </location>
</feature>
<evidence type="ECO:0000256" key="1">
    <source>
        <dbReference type="ARBA" id="ARBA00022679"/>
    </source>
</evidence>
<keyword evidence="1 4" id="KW-0808">Transferase</keyword>
<name>A0ABV8A6F2_9DEIO</name>
<dbReference type="InterPro" id="IPR016181">
    <property type="entry name" value="Acyl_CoA_acyltransferase"/>
</dbReference>
<protein>
    <submittedName>
        <fullName evidence="4">GNAT family N-acetyltransferase</fullName>
        <ecNumber evidence="4">2.3.1.-</ecNumber>
    </submittedName>
</protein>
<dbReference type="RefSeq" id="WP_380078039.1">
    <property type="nucleotide sequence ID" value="NZ_JBHRZF010000134.1"/>
</dbReference>
<evidence type="ECO:0000313" key="4">
    <source>
        <dbReference type="EMBL" id="MFC3861277.1"/>
    </source>
</evidence>
<reference evidence="5" key="1">
    <citation type="journal article" date="2019" name="Int. J. Syst. Evol. Microbiol.">
        <title>The Global Catalogue of Microorganisms (GCM) 10K type strain sequencing project: providing services to taxonomists for standard genome sequencing and annotation.</title>
        <authorList>
            <consortium name="The Broad Institute Genomics Platform"/>
            <consortium name="The Broad Institute Genome Sequencing Center for Infectious Disease"/>
            <person name="Wu L."/>
            <person name="Ma J."/>
        </authorList>
    </citation>
    <scope>NUCLEOTIDE SEQUENCE [LARGE SCALE GENOMIC DNA]</scope>
    <source>
        <strain evidence="5">CCTCC AB 2013263</strain>
    </source>
</reference>
<feature type="domain" description="N-acetyltransferase" evidence="3">
    <location>
        <begin position="165"/>
        <end position="319"/>
    </location>
</feature>
<sequence>MIREAAAADYPAVAAVLTAANPRHPVSVEALEASAKKTRQHPKGLHLAQWVAEQNGEIVGFAGVAQWAGSFHPDRYHVQLAVPPQLTRQGIGTRLAQTVQQHLQTRNAREVQAGAYEDAPQAVQFLERLGFREVAREFDNVLTLSEYQPDRWGKHRQLPPGYRLLTLEKFKAEQGEDAALNAFLTVFNEARADEPRTTPAQPYTLDEIRVYTTHPSALPHGIVLVVTDSGEVAALSELWRDLTDPTRLNTGLTGTARHHRRRGLALAAKLAGLELARQHGARTVWTSNASTNVPMLAINTHLGFKPEPAFIEMQWGSVD</sequence>
<evidence type="ECO:0000313" key="5">
    <source>
        <dbReference type="Proteomes" id="UP001595748"/>
    </source>
</evidence>
<keyword evidence="5" id="KW-1185">Reference proteome</keyword>
<dbReference type="EMBL" id="JBHRZF010000134">
    <property type="protein sequence ID" value="MFC3861277.1"/>
    <property type="molecule type" value="Genomic_DNA"/>
</dbReference>
<organism evidence="4 5">
    <name type="scientific">Deinococcus antarcticus</name>
    <dbReference type="NCBI Taxonomy" id="1298767"/>
    <lineage>
        <taxon>Bacteria</taxon>
        <taxon>Thermotogati</taxon>
        <taxon>Deinococcota</taxon>
        <taxon>Deinococci</taxon>
        <taxon>Deinococcales</taxon>
        <taxon>Deinococcaceae</taxon>
        <taxon>Deinococcus</taxon>
    </lineage>
</organism>
<dbReference type="InterPro" id="IPR050832">
    <property type="entry name" value="Bact_Acetyltransf"/>
</dbReference>
<dbReference type="PANTHER" id="PTHR43877:SF6">
    <property type="entry name" value="GCN5-RELATED N-ACETYLTRANSFERASE"/>
    <property type="match status" value="1"/>
</dbReference>
<dbReference type="PROSITE" id="PS51186">
    <property type="entry name" value="GNAT"/>
    <property type="match status" value="2"/>
</dbReference>
<gene>
    <name evidence="4" type="ORF">ACFOPQ_10950</name>
</gene>
<dbReference type="Pfam" id="PF00583">
    <property type="entry name" value="Acetyltransf_1"/>
    <property type="match status" value="1"/>
</dbReference>
<dbReference type="Gene3D" id="3.40.630.30">
    <property type="match status" value="1"/>
</dbReference>
<evidence type="ECO:0000259" key="3">
    <source>
        <dbReference type="PROSITE" id="PS51186"/>
    </source>
</evidence>
<keyword evidence="2 4" id="KW-0012">Acyltransferase</keyword>
<dbReference type="PANTHER" id="PTHR43877">
    <property type="entry name" value="AMINOALKYLPHOSPHONATE N-ACETYLTRANSFERASE-RELATED-RELATED"/>
    <property type="match status" value="1"/>
</dbReference>
<dbReference type="SUPFAM" id="SSF55729">
    <property type="entry name" value="Acyl-CoA N-acyltransferases (Nat)"/>
    <property type="match status" value="2"/>
</dbReference>
<dbReference type="Proteomes" id="UP001595748">
    <property type="component" value="Unassembled WGS sequence"/>
</dbReference>
<dbReference type="InterPro" id="IPR000182">
    <property type="entry name" value="GNAT_dom"/>
</dbReference>
<accession>A0ABV8A6F2</accession>
<dbReference type="EC" id="2.3.1.-" evidence="4"/>
<evidence type="ECO:0000256" key="2">
    <source>
        <dbReference type="ARBA" id="ARBA00023315"/>
    </source>
</evidence>
<dbReference type="GO" id="GO:0016746">
    <property type="term" value="F:acyltransferase activity"/>
    <property type="evidence" value="ECO:0007669"/>
    <property type="project" value="UniProtKB-KW"/>
</dbReference>
<dbReference type="CDD" id="cd04301">
    <property type="entry name" value="NAT_SF"/>
    <property type="match status" value="1"/>
</dbReference>
<proteinExistence type="predicted"/>
<comment type="caution">
    <text evidence="4">The sequence shown here is derived from an EMBL/GenBank/DDBJ whole genome shotgun (WGS) entry which is preliminary data.</text>
</comment>